<organism evidence="2 3">
    <name type="scientific">Actinacidiphila guanduensis</name>
    <dbReference type="NCBI Taxonomy" id="310781"/>
    <lineage>
        <taxon>Bacteria</taxon>
        <taxon>Bacillati</taxon>
        <taxon>Actinomycetota</taxon>
        <taxon>Actinomycetes</taxon>
        <taxon>Kitasatosporales</taxon>
        <taxon>Streptomycetaceae</taxon>
        <taxon>Actinacidiphila</taxon>
    </lineage>
</organism>
<feature type="transmembrane region" description="Helical" evidence="1">
    <location>
        <begin position="36"/>
        <end position="66"/>
    </location>
</feature>
<dbReference type="Proteomes" id="UP000199341">
    <property type="component" value="Unassembled WGS sequence"/>
</dbReference>
<dbReference type="AlphaFoldDB" id="A0A1H0NJP9"/>
<sequence>METAGGAAGPFTVAGAYVLRVADPRMLHAGMRAHRWAGLTMSFAAMTLILQTFALVFAALGVFGMFTRRKPPALPTRAAPAATVVVAVRLLVFAVAVRDGWVDVHHYRT</sequence>
<reference evidence="2 3" key="1">
    <citation type="submission" date="2016-10" db="EMBL/GenBank/DDBJ databases">
        <authorList>
            <person name="de Groot N.N."/>
        </authorList>
    </citation>
    <scope>NUCLEOTIDE SEQUENCE [LARGE SCALE GENOMIC DNA]</scope>
    <source>
        <strain evidence="2 3">CGMCC 4.2022</strain>
    </source>
</reference>
<keyword evidence="1" id="KW-0812">Transmembrane</keyword>
<proteinExistence type="predicted"/>
<name>A0A1H0NJP9_9ACTN</name>
<dbReference type="EMBL" id="FNIE01000014">
    <property type="protein sequence ID" value="SDO92997.1"/>
    <property type="molecule type" value="Genomic_DNA"/>
</dbReference>
<protein>
    <submittedName>
        <fullName evidence="2">Uncharacterized protein</fullName>
    </submittedName>
</protein>
<keyword evidence="3" id="KW-1185">Reference proteome</keyword>
<feature type="transmembrane region" description="Helical" evidence="1">
    <location>
        <begin position="78"/>
        <end position="97"/>
    </location>
</feature>
<keyword evidence="1" id="KW-1133">Transmembrane helix</keyword>
<evidence type="ECO:0000256" key="1">
    <source>
        <dbReference type="SAM" id="Phobius"/>
    </source>
</evidence>
<evidence type="ECO:0000313" key="3">
    <source>
        <dbReference type="Proteomes" id="UP000199341"/>
    </source>
</evidence>
<evidence type="ECO:0000313" key="2">
    <source>
        <dbReference type="EMBL" id="SDO92997.1"/>
    </source>
</evidence>
<accession>A0A1H0NJP9</accession>
<keyword evidence="1" id="KW-0472">Membrane</keyword>
<gene>
    <name evidence="2" type="ORF">SAMN05216259_11493</name>
</gene>